<dbReference type="GO" id="GO:0005737">
    <property type="term" value="C:cytoplasm"/>
    <property type="evidence" value="ECO:0007669"/>
    <property type="project" value="TreeGrafter"/>
</dbReference>
<dbReference type="GO" id="GO:0004674">
    <property type="term" value="F:protein serine/threonine kinase activity"/>
    <property type="evidence" value="ECO:0007669"/>
    <property type="project" value="TreeGrafter"/>
</dbReference>
<dbReference type="EMBL" id="FOWP01000018">
    <property type="protein sequence ID" value="SFP64454.1"/>
    <property type="molecule type" value="Genomic_DNA"/>
</dbReference>
<evidence type="ECO:0000313" key="2">
    <source>
        <dbReference type="EMBL" id="SFP64454.1"/>
    </source>
</evidence>
<evidence type="ECO:0000259" key="1">
    <source>
        <dbReference type="PROSITE" id="PS50234"/>
    </source>
</evidence>
<dbReference type="SMART" id="SM00327">
    <property type="entry name" value="VWA"/>
    <property type="match status" value="1"/>
</dbReference>
<accession>A0A1I5S195</accession>
<dbReference type="InterPro" id="IPR052969">
    <property type="entry name" value="Thr-specific_kinase-like"/>
</dbReference>
<organism evidence="2 3">
    <name type="scientific">Ectopseudomonas composti</name>
    <dbReference type="NCBI Taxonomy" id="658457"/>
    <lineage>
        <taxon>Bacteria</taxon>
        <taxon>Pseudomonadati</taxon>
        <taxon>Pseudomonadota</taxon>
        <taxon>Gammaproteobacteria</taxon>
        <taxon>Pseudomonadales</taxon>
        <taxon>Pseudomonadaceae</taxon>
        <taxon>Ectopseudomonas</taxon>
    </lineage>
</organism>
<protein>
    <submittedName>
        <fullName evidence="2">von Willebrand factor type A domain-containing protein</fullName>
    </submittedName>
</protein>
<dbReference type="InterPro" id="IPR036465">
    <property type="entry name" value="vWFA_dom_sf"/>
</dbReference>
<dbReference type="Proteomes" id="UP000182400">
    <property type="component" value="Unassembled WGS sequence"/>
</dbReference>
<evidence type="ECO:0000313" key="3">
    <source>
        <dbReference type="Proteomes" id="UP000182400"/>
    </source>
</evidence>
<dbReference type="InterPro" id="IPR002035">
    <property type="entry name" value="VWF_A"/>
</dbReference>
<dbReference type="STRING" id="658457.SAMN05216601_11819"/>
<reference evidence="2 3" key="1">
    <citation type="submission" date="2016-10" db="EMBL/GenBank/DDBJ databases">
        <authorList>
            <person name="de Groot N.N."/>
        </authorList>
    </citation>
    <scope>NUCLEOTIDE SEQUENCE [LARGE SCALE GENOMIC DNA]</scope>
    <source>
        <strain evidence="2 3">CCUG 59231</strain>
    </source>
</reference>
<dbReference type="Gene3D" id="3.40.50.410">
    <property type="entry name" value="von Willebrand factor, type A domain"/>
    <property type="match status" value="1"/>
</dbReference>
<dbReference type="SUPFAM" id="SSF53300">
    <property type="entry name" value="vWA-like"/>
    <property type="match status" value="1"/>
</dbReference>
<dbReference type="PANTHER" id="PTHR47763">
    <property type="entry name" value="ALPHA-PROTEIN KINASE VWKA"/>
    <property type="match status" value="1"/>
</dbReference>
<dbReference type="PROSITE" id="PS50234">
    <property type="entry name" value="VWFA"/>
    <property type="match status" value="1"/>
</dbReference>
<proteinExistence type="predicted"/>
<name>A0A1I5S195_9GAMM</name>
<gene>
    <name evidence="2" type="ORF">SAMN05216601_11819</name>
</gene>
<sequence>MSLRTNARQPNVCPHAMRASVGASLLAISGSTTSPASWLLPKAPYLLGIALRTAKGLNLSLLAGLLMGAAAPLMAADKPLLQEGKKALYQRVLTTPTCQLGDSAGASAGKAQPAFTRFYVYQREQAGNAEWLRVGPDSYGKTVGWINGDCAVPWKMQMTLALTNPAGRDPLLFFRNKDSLEQLFAKDDPAPLLKPILANMKAKGRDPAVVAREPDYAVDLAQNFYLLPVLEAEETFTEKGFQVRLLNVASVSAAESADKKDADKTANADANTLKGFSAAVVFVIDSTISMGPYIDRTREAVKRIYDHVEQEKLLDQVKFGLVAYRSSTKEVPKLEYVSKMYVDPSTVKDGKDFLAKVAELKPATASSSSYDEDTYAGVMQALDQVKWNEFGARYIVLVTDAGAVDGDSKLSSTGLNADQVRLEAKYRGVAIYSLHLKTPSGSKNHASAEVQYTDLSTNAFLNKPLYYPVDAGNVESFGKMVDSLGDAITAQVKAAYRGDMAAGSALGADAEYAKAKSGKGGDAALAEDAELLGHAMRLAYLGEKTGASAPPVFQAWISDRDFVRQDVPTTDVRVLMTKSQLSDLSDVVKQIADAANEGLISPSDMFERLRSVAATMGKDPNQLKDKTIKVADMGLMAEYLDGLPYLSDVLSLDEETWKGMEGLEQEKFIRRLNTKLKYYQRYNSDADRWVSLAPGSDPREHVYPVPLEALP</sequence>
<dbReference type="AlphaFoldDB" id="A0A1I5S195"/>
<feature type="domain" description="VWFA" evidence="1">
    <location>
        <begin position="279"/>
        <end position="484"/>
    </location>
</feature>
<dbReference type="PANTHER" id="PTHR47763:SF1">
    <property type="entry name" value="DUF659 DOMAIN-CONTAINING PROTEIN"/>
    <property type="match status" value="1"/>
</dbReference>
<dbReference type="CDD" id="cd00198">
    <property type="entry name" value="vWFA"/>
    <property type="match status" value="1"/>
</dbReference>